<dbReference type="PANTHER" id="PTHR32468:SF0">
    <property type="entry name" value="K(+)_H(+) ANTIPORTER 1"/>
    <property type="match status" value="1"/>
</dbReference>
<dbReference type="PANTHER" id="PTHR32468">
    <property type="entry name" value="CATION/H + ANTIPORTER"/>
    <property type="match status" value="1"/>
</dbReference>
<keyword evidence="2" id="KW-0813">Transport</keyword>
<keyword evidence="4 7" id="KW-1133">Transmembrane helix</keyword>
<keyword evidence="5" id="KW-0406">Ion transport</keyword>
<evidence type="ECO:0000256" key="1">
    <source>
        <dbReference type="ARBA" id="ARBA00004141"/>
    </source>
</evidence>
<evidence type="ECO:0000313" key="10">
    <source>
        <dbReference type="Proteomes" id="UP000239209"/>
    </source>
</evidence>
<feature type="transmembrane region" description="Helical" evidence="7">
    <location>
        <begin position="340"/>
        <end position="362"/>
    </location>
</feature>
<name>A0A2T0SBD7_9ACTN</name>
<feature type="transmembrane region" description="Helical" evidence="7">
    <location>
        <begin position="132"/>
        <end position="153"/>
    </location>
</feature>
<keyword evidence="6 7" id="KW-0472">Membrane</keyword>
<evidence type="ECO:0000256" key="2">
    <source>
        <dbReference type="ARBA" id="ARBA00022448"/>
    </source>
</evidence>
<evidence type="ECO:0000256" key="6">
    <source>
        <dbReference type="ARBA" id="ARBA00023136"/>
    </source>
</evidence>
<dbReference type="Pfam" id="PF00999">
    <property type="entry name" value="Na_H_Exchanger"/>
    <property type="match status" value="1"/>
</dbReference>
<feature type="transmembrane region" description="Helical" evidence="7">
    <location>
        <begin position="66"/>
        <end position="84"/>
    </location>
</feature>
<proteinExistence type="predicted"/>
<dbReference type="Proteomes" id="UP000239209">
    <property type="component" value="Unassembled WGS sequence"/>
</dbReference>
<sequence length="414" mass="42988">MTTGQTTTLLVALAVIVLLSYAAGAVARRLGQPPVIGEVALGVLLGPTLLHGAISDAVFPTDIRPFLGALANIGVALFMFTVGAELDAMLLRGRKLVTGTVASGSIALPFALGSVLALHLFDDHPTGNRTAFMLFMGAAMSVTAFPVLARILTDRGMSRTWLGNVALACASIDDVLAWTLLAVVVAIGGEGAGSQWLLLLFVPYVTIMVTAVRAGLHRLLSCPRVLRSRQPVPLVITLVGLLLSAAFTEWIGLHFIFGAFLFGAIMPRAAGDPVSARISHLNGILLLPIFFIVAGLKVNLSGMTGADVVDLGLILTVAIGGKFLGAFAGARLNGMRARPAAALAVLMNTRGLTELIILTVGLQLGVLDGRLYSSMVIMALVTTALTGPLLQLLYPTPTPGSADETPATASKTGR</sequence>
<dbReference type="GO" id="GO:0015297">
    <property type="term" value="F:antiporter activity"/>
    <property type="evidence" value="ECO:0007669"/>
    <property type="project" value="InterPro"/>
</dbReference>
<dbReference type="InterPro" id="IPR050794">
    <property type="entry name" value="CPA2_transporter"/>
</dbReference>
<feature type="transmembrane region" description="Helical" evidence="7">
    <location>
        <begin position="193"/>
        <end position="212"/>
    </location>
</feature>
<evidence type="ECO:0000256" key="4">
    <source>
        <dbReference type="ARBA" id="ARBA00022989"/>
    </source>
</evidence>
<dbReference type="GO" id="GO:1902600">
    <property type="term" value="P:proton transmembrane transport"/>
    <property type="evidence" value="ECO:0007669"/>
    <property type="project" value="InterPro"/>
</dbReference>
<feature type="transmembrane region" description="Helical" evidence="7">
    <location>
        <begin position="278"/>
        <end position="296"/>
    </location>
</feature>
<evidence type="ECO:0000313" key="9">
    <source>
        <dbReference type="EMBL" id="PRY30722.1"/>
    </source>
</evidence>
<evidence type="ECO:0000256" key="5">
    <source>
        <dbReference type="ARBA" id="ARBA00023065"/>
    </source>
</evidence>
<dbReference type="GO" id="GO:0016020">
    <property type="term" value="C:membrane"/>
    <property type="evidence" value="ECO:0007669"/>
    <property type="project" value="UniProtKB-SubCell"/>
</dbReference>
<feature type="transmembrane region" description="Helical" evidence="7">
    <location>
        <begin position="35"/>
        <end position="54"/>
    </location>
</feature>
<feature type="transmembrane region" description="Helical" evidence="7">
    <location>
        <begin position="165"/>
        <end position="187"/>
    </location>
</feature>
<feature type="transmembrane region" description="Helical" evidence="7">
    <location>
        <begin position="374"/>
        <end position="394"/>
    </location>
</feature>
<reference evidence="9 10" key="1">
    <citation type="submission" date="2018-03" db="EMBL/GenBank/DDBJ databases">
        <title>Genomic Encyclopedia of Archaeal and Bacterial Type Strains, Phase II (KMG-II): from individual species to whole genera.</title>
        <authorList>
            <person name="Goeker M."/>
        </authorList>
    </citation>
    <scope>NUCLEOTIDE SEQUENCE [LARGE SCALE GENOMIC DNA]</scope>
    <source>
        <strain evidence="9 10">DSM 45348</strain>
    </source>
</reference>
<dbReference type="InterPro" id="IPR038770">
    <property type="entry name" value="Na+/solute_symporter_sf"/>
</dbReference>
<feature type="transmembrane region" description="Helical" evidence="7">
    <location>
        <begin position="308"/>
        <end position="328"/>
    </location>
</feature>
<comment type="subcellular location">
    <subcellularLocation>
        <location evidence="1">Membrane</location>
        <topology evidence="1">Multi-pass membrane protein</topology>
    </subcellularLocation>
</comment>
<accession>A0A2T0SBD7</accession>
<dbReference type="OrthoDB" id="9793589at2"/>
<evidence type="ECO:0000256" key="7">
    <source>
        <dbReference type="SAM" id="Phobius"/>
    </source>
</evidence>
<protein>
    <submittedName>
        <fullName evidence="9">Kef-type K+ transport system membrane component KefB</fullName>
    </submittedName>
</protein>
<dbReference type="EMBL" id="PVZG01000004">
    <property type="protein sequence ID" value="PRY30722.1"/>
    <property type="molecule type" value="Genomic_DNA"/>
</dbReference>
<dbReference type="Gene3D" id="1.20.1530.20">
    <property type="match status" value="1"/>
</dbReference>
<evidence type="ECO:0000259" key="8">
    <source>
        <dbReference type="Pfam" id="PF00999"/>
    </source>
</evidence>
<feature type="transmembrane region" description="Helical" evidence="7">
    <location>
        <begin position="233"/>
        <end position="266"/>
    </location>
</feature>
<dbReference type="AlphaFoldDB" id="A0A2T0SBD7"/>
<feature type="transmembrane region" description="Helical" evidence="7">
    <location>
        <begin position="6"/>
        <end position="23"/>
    </location>
</feature>
<keyword evidence="3 7" id="KW-0812">Transmembrane</keyword>
<dbReference type="RefSeq" id="WP_106126330.1">
    <property type="nucleotide sequence ID" value="NZ_PVZG01000004.1"/>
</dbReference>
<dbReference type="InterPro" id="IPR006153">
    <property type="entry name" value="Cation/H_exchanger_TM"/>
</dbReference>
<organism evidence="9 10">
    <name type="scientific">Pseudosporangium ferrugineum</name>
    <dbReference type="NCBI Taxonomy" id="439699"/>
    <lineage>
        <taxon>Bacteria</taxon>
        <taxon>Bacillati</taxon>
        <taxon>Actinomycetota</taxon>
        <taxon>Actinomycetes</taxon>
        <taxon>Micromonosporales</taxon>
        <taxon>Micromonosporaceae</taxon>
        <taxon>Pseudosporangium</taxon>
    </lineage>
</organism>
<keyword evidence="10" id="KW-1185">Reference proteome</keyword>
<comment type="caution">
    <text evidence="9">The sequence shown here is derived from an EMBL/GenBank/DDBJ whole genome shotgun (WGS) entry which is preliminary data.</text>
</comment>
<feature type="transmembrane region" description="Helical" evidence="7">
    <location>
        <begin position="96"/>
        <end position="120"/>
    </location>
</feature>
<evidence type="ECO:0000256" key="3">
    <source>
        <dbReference type="ARBA" id="ARBA00022692"/>
    </source>
</evidence>
<gene>
    <name evidence="9" type="ORF">CLV70_104274</name>
</gene>
<feature type="domain" description="Cation/H+ exchanger transmembrane" evidence="8">
    <location>
        <begin position="17"/>
        <end position="391"/>
    </location>
</feature>